<dbReference type="KEGG" id="paru:CYR75_13220"/>
<dbReference type="EMBL" id="CP025583">
    <property type="protein sequence ID" value="AUM75121.1"/>
    <property type="molecule type" value="Genomic_DNA"/>
</dbReference>
<dbReference type="Proteomes" id="UP000234882">
    <property type="component" value="Chromosome"/>
</dbReference>
<dbReference type="InterPro" id="IPR050177">
    <property type="entry name" value="Lipid_A_modif_metabolic_enz"/>
</dbReference>
<dbReference type="RefSeq" id="WP_101500466.1">
    <property type="nucleotide sequence ID" value="NZ_CP025583.1"/>
</dbReference>
<feature type="domain" description="NAD-dependent epimerase/dehydratase" evidence="1">
    <location>
        <begin position="6"/>
        <end position="179"/>
    </location>
</feature>
<name>A0A2K9MHL2_9RHOB</name>
<dbReference type="InterPro" id="IPR001509">
    <property type="entry name" value="Epimerase_deHydtase"/>
</dbReference>
<dbReference type="Gene3D" id="3.40.50.720">
    <property type="entry name" value="NAD(P)-binding Rossmann-like Domain"/>
    <property type="match status" value="1"/>
</dbReference>
<evidence type="ECO:0000259" key="1">
    <source>
        <dbReference type="Pfam" id="PF01370"/>
    </source>
</evidence>
<reference evidence="3" key="1">
    <citation type="submission" date="2017-12" db="EMBL/GenBank/DDBJ databases">
        <title>Genomic analysis of Paracoccus sp. CBA4604.</title>
        <authorList>
            <person name="Roh S.W."/>
            <person name="Kim J.Y."/>
            <person name="Kim J.S."/>
        </authorList>
    </citation>
    <scope>NUCLEOTIDE SEQUENCE [LARGE SCALE GENOMIC DNA]</scope>
    <source>
        <strain evidence="3">CBA4604</strain>
    </source>
</reference>
<keyword evidence="3" id="KW-1185">Reference proteome</keyword>
<dbReference type="AlphaFoldDB" id="A0A2K9MHL2"/>
<proteinExistence type="predicted"/>
<protein>
    <submittedName>
        <fullName evidence="2">NAD(P)-dependent oxidoreductase</fullName>
    </submittedName>
</protein>
<dbReference type="SUPFAM" id="SSF51735">
    <property type="entry name" value="NAD(P)-binding Rossmann-fold domains"/>
    <property type="match status" value="1"/>
</dbReference>
<accession>A0A2K9MHL2</accession>
<dbReference type="PANTHER" id="PTHR43245">
    <property type="entry name" value="BIFUNCTIONAL POLYMYXIN RESISTANCE PROTEIN ARNA"/>
    <property type="match status" value="1"/>
</dbReference>
<evidence type="ECO:0000313" key="2">
    <source>
        <dbReference type="EMBL" id="AUM75121.1"/>
    </source>
</evidence>
<dbReference type="PANTHER" id="PTHR43245:SF55">
    <property type="entry name" value="NAD(P)-BINDING DOMAIN-CONTAINING PROTEIN"/>
    <property type="match status" value="1"/>
</dbReference>
<dbReference type="OrthoDB" id="9771073at2"/>
<organism evidence="2 3">
    <name type="scientific">Paracoccus jeotgali</name>
    <dbReference type="NCBI Taxonomy" id="2065379"/>
    <lineage>
        <taxon>Bacteria</taxon>
        <taxon>Pseudomonadati</taxon>
        <taxon>Pseudomonadota</taxon>
        <taxon>Alphaproteobacteria</taxon>
        <taxon>Rhodobacterales</taxon>
        <taxon>Paracoccaceae</taxon>
        <taxon>Paracoccus</taxon>
    </lineage>
</organism>
<evidence type="ECO:0000313" key="3">
    <source>
        <dbReference type="Proteomes" id="UP000234882"/>
    </source>
</evidence>
<dbReference type="Pfam" id="PF01370">
    <property type="entry name" value="Epimerase"/>
    <property type="match status" value="1"/>
</dbReference>
<dbReference type="InterPro" id="IPR036291">
    <property type="entry name" value="NAD(P)-bd_dom_sf"/>
</dbReference>
<sequence length="299" mass="33042">MTRKRVVVTGGSGRVGRHVIKAMAADHDVINADLAPPRDGHDHGARFIQTDVMDLDSVRAALKGADAVVHLAGLDYDWGCEPERYIDVNARGSWHVLQAAEEQGLGKVVLCSSISICGLQEMRPDWAPQSLPIDERHENRPVYPYGVSKQVAEVMGESFARKGKLEVICLRPLAVILPETLGQYLDFVDAPDRHWLFYYITAEDLARAFKAAVEVSGISFDSFYIGADDTSHSEATLDWYRRIVGPLPADVDAERYRTNPRAAVFGNDRAKARLGWAPTSNFDAMRAAHESARVLEAAQ</sequence>
<gene>
    <name evidence="2" type="ORF">CYR75_13220</name>
</gene>